<evidence type="ECO:0000313" key="7">
    <source>
        <dbReference type="Proteomes" id="UP000621386"/>
    </source>
</evidence>
<dbReference type="Gene3D" id="3.20.20.80">
    <property type="entry name" value="Glycosidases"/>
    <property type="match status" value="1"/>
</dbReference>
<dbReference type="Pfam" id="PF02156">
    <property type="entry name" value="Glyco_hydro_26"/>
    <property type="match status" value="1"/>
</dbReference>
<evidence type="ECO:0000256" key="2">
    <source>
        <dbReference type="ARBA" id="ARBA00023295"/>
    </source>
</evidence>
<dbReference type="InterPro" id="IPR051425">
    <property type="entry name" value="Formin_Homology"/>
</dbReference>
<dbReference type="EMBL" id="JAERRH010000003">
    <property type="protein sequence ID" value="MBL1105131.1"/>
    <property type="molecule type" value="Genomic_DNA"/>
</dbReference>
<evidence type="ECO:0000313" key="6">
    <source>
        <dbReference type="EMBL" id="MBL1105131.1"/>
    </source>
</evidence>
<feature type="region of interest" description="Disordered" evidence="4">
    <location>
        <begin position="384"/>
        <end position="411"/>
    </location>
</feature>
<feature type="active site" description="Nucleophile" evidence="3">
    <location>
        <position position="322"/>
    </location>
</feature>
<evidence type="ECO:0000256" key="4">
    <source>
        <dbReference type="SAM" id="MobiDB-lite"/>
    </source>
</evidence>
<feature type="domain" description="GH26" evidence="5">
    <location>
        <begin position="78"/>
        <end position="390"/>
    </location>
</feature>
<dbReference type="RefSeq" id="WP_201815561.1">
    <property type="nucleotide sequence ID" value="NZ_JAERRH010000003.1"/>
</dbReference>
<comment type="similarity">
    <text evidence="3">Belongs to the glycosyl hydrolase 26 family.</text>
</comment>
<dbReference type="PROSITE" id="PS51764">
    <property type="entry name" value="GH26"/>
    <property type="match status" value="1"/>
</dbReference>
<proteinExistence type="inferred from homology"/>
<protein>
    <recommendedName>
        <fullName evidence="5">GH26 domain-containing protein</fullName>
    </recommendedName>
</protein>
<dbReference type="PANTHER" id="PTHR45725">
    <property type="entry name" value="FORMIN HOMOLOGY 2 FAMILY MEMBER"/>
    <property type="match status" value="1"/>
</dbReference>
<feature type="compositionally biased region" description="Pro residues" evidence="4">
    <location>
        <begin position="384"/>
        <end position="407"/>
    </location>
</feature>
<evidence type="ECO:0000259" key="5">
    <source>
        <dbReference type="PROSITE" id="PS51764"/>
    </source>
</evidence>
<dbReference type="Proteomes" id="UP000621386">
    <property type="component" value="Unassembled WGS sequence"/>
</dbReference>
<gene>
    <name evidence="6" type="ORF">JK361_11100</name>
</gene>
<dbReference type="InterPro" id="IPR022790">
    <property type="entry name" value="GH26_dom"/>
</dbReference>
<comment type="caution">
    <text evidence="6">The sequence shown here is derived from an EMBL/GenBank/DDBJ whole genome shotgun (WGS) entry which is preliminary data.</text>
</comment>
<feature type="region of interest" description="Disordered" evidence="4">
    <location>
        <begin position="33"/>
        <end position="97"/>
    </location>
</feature>
<dbReference type="SUPFAM" id="SSF51445">
    <property type="entry name" value="(Trans)glycosidases"/>
    <property type="match status" value="1"/>
</dbReference>
<dbReference type="InterPro" id="IPR017853">
    <property type="entry name" value="GH"/>
</dbReference>
<reference evidence="6 7" key="1">
    <citation type="submission" date="2021-01" db="EMBL/GenBank/DDBJ databases">
        <title>WGS of actinomycetes isolated from Thailand.</title>
        <authorList>
            <person name="Thawai C."/>
        </authorList>
    </citation>
    <scope>NUCLEOTIDE SEQUENCE [LARGE SCALE GENOMIC DNA]</scope>
    <source>
        <strain evidence="6 7">CH5-8</strain>
    </source>
</reference>
<name>A0ABS1NZM7_9ACTN</name>
<keyword evidence="1 3" id="KW-0378">Hydrolase</keyword>
<dbReference type="PANTHER" id="PTHR45725:SF18">
    <property type="entry name" value="ORC1-LIKE AAA ATPASE DOMAIN-CONTAINING PROTEIN"/>
    <property type="match status" value="1"/>
</dbReference>
<feature type="compositionally biased region" description="Pro residues" evidence="4">
    <location>
        <begin position="70"/>
        <end position="82"/>
    </location>
</feature>
<feature type="compositionally biased region" description="Low complexity" evidence="4">
    <location>
        <begin position="53"/>
        <end position="69"/>
    </location>
</feature>
<evidence type="ECO:0000256" key="1">
    <source>
        <dbReference type="ARBA" id="ARBA00022801"/>
    </source>
</evidence>
<keyword evidence="2 3" id="KW-0326">Glycosidase</keyword>
<keyword evidence="7" id="KW-1185">Reference proteome</keyword>
<evidence type="ECO:0000256" key="3">
    <source>
        <dbReference type="PROSITE-ProRule" id="PRU01100"/>
    </source>
</evidence>
<feature type="active site" description="Proton donor" evidence="3">
    <location>
        <position position="217"/>
    </location>
</feature>
<sequence length="440" mass="47437">MSAQRRGARPGRPVVLAASVVGAVTLAVGSGFAASPGTARAANPPAPAPAPTTVPTGPAAPVPSAVPASPAVPAPTAAPTPPAAKETPVPGRAVRPFGAFLDSGPSGVTHMAQLSRWLGGTELKVGHTYLPGGSWQDIEGPPGFLDVWAHWRRGKADRTLVLNVPMQERNEEDVPDDQVRLLLRQAAGGAFDQHFRTLAERLVELGVPDTVIVLGWEMNGITYTHRCGPDPAAWKAYWNRIVATMRSVPGQKFRFDFTPSRGRDAVPWTECYPGDDTVDIIGMDSYDQPSGLSFDEQVKEPYGLQQHVDFAKAHGKPISYPEWGLFRNGDNAEYMRRMLAWIDEHRPLYNTLTDYCPHGVWQCSANPRASLVYRTALYGLTQPPAPTPAPASPPPPAALPEPAPATGPPAACSPLNLGDWAEHWLGRQPCAGFDWWSRTR</sequence>
<organism evidence="6 7">
    <name type="scientific">Streptomyces musisoli</name>
    <dbReference type="NCBI Taxonomy" id="2802280"/>
    <lineage>
        <taxon>Bacteria</taxon>
        <taxon>Bacillati</taxon>
        <taxon>Actinomycetota</taxon>
        <taxon>Actinomycetes</taxon>
        <taxon>Kitasatosporales</taxon>
        <taxon>Streptomycetaceae</taxon>
        <taxon>Streptomyces</taxon>
    </lineage>
</organism>
<accession>A0ABS1NZM7</accession>